<sequence length="236" mass="25846">MRAPTSTATGCQWRTGRRAASMNQSTACHRPRRSLAATGRQRRRRPMRWRLPRPPSLAAQTWCQGRGRCGCAAAPRRPSATCRRRATPRARQASRCAPAGRCPTARYGGRGRCGRVSACRRHCAADGLRPPPLWGRRRRRHCRRPLATTRSPKGAAVARVAAGGWPRRPSPWLQTGAAARPPPPVAARPLPPRSLPLSRAQTTHRATRSTWRGRRLLTVCATPSPPTSAGCVTTGF</sequence>
<evidence type="ECO:0000256" key="1">
    <source>
        <dbReference type="SAM" id="MobiDB-lite"/>
    </source>
</evidence>
<organism evidence="2 3">
    <name type="scientific">Porphyra umbilicalis</name>
    <name type="common">Purple laver</name>
    <name type="synonym">Red alga</name>
    <dbReference type="NCBI Taxonomy" id="2786"/>
    <lineage>
        <taxon>Eukaryota</taxon>
        <taxon>Rhodophyta</taxon>
        <taxon>Bangiophyceae</taxon>
        <taxon>Bangiales</taxon>
        <taxon>Bangiaceae</taxon>
        <taxon>Porphyra</taxon>
    </lineage>
</organism>
<accession>A0A1X6NJK7</accession>
<evidence type="ECO:0000313" key="2">
    <source>
        <dbReference type="EMBL" id="OSX68788.1"/>
    </source>
</evidence>
<feature type="region of interest" description="Disordered" evidence="1">
    <location>
        <begin position="1"/>
        <end position="47"/>
    </location>
</feature>
<proteinExistence type="predicted"/>
<protein>
    <submittedName>
        <fullName evidence="2">Uncharacterized protein</fullName>
    </submittedName>
</protein>
<reference evidence="2 3" key="1">
    <citation type="submission" date="2017-03" db="EMBL/GenBank/DDBJ databases">
        <title>WGS assembly of Porphyra umbilicalis.</title>
        <authorList>
            <person name="Brawley S.H."/>
            <person name="Blouin N.A."/>
            <person name="Ficko-Blean E."/>
            <person name="Wheeler G.L."/>
            <person name="Lohr M."/>
            <person name="Goodson H.V."/>
            <person name="Jenkins J.W."/>
            <person name="Blaby-Haas C.E."/>
            <person name="Helliwell K.E."/>
            <person name="Chan C."/>
            <person name="Marriage T."/>
            <person name="Bhattacharya D."/>
            <person name="Klein A.S."/>
            <person name="Badis Y."/>
            <person name="Brodie J."/>
            <person name="Cao Y."/>
            <person name="Collen J."/>
            <person name="Dittami S.M."/>
            <person name="Gachon C.M."/>
            <person name="Green B.R."/>
            <person name="Karpowicz S."/>
            <person name="Kim J.W."/>
            <person name="Kudahl U."/>
            <person name="Lin S."/>
            <person name="Michel G."/>
            <person name="Mittag M."/>
            <person name="Olson B.J."/>
            <person name="Pangilinan J."/>
            <person name="Peng Y."/>
            <person name="Qiu H."/>
            <person name="Shu S."/>
            <person name="Singer J.T."/>
            <person name="Smith A.G."/>
            <person name="Sprecher B.N."/>
            <person name="Wagner V."/>
            <person name="Wang W."/>
            <person name="Wang Z.-Y."/>
            <person name="Yan J."/>
            <person name="Yarish C."/>
            <person name="Zoeuner-Riek S."/>
            <person name="Zhuang Y."/>
            <person name="Zou Y."/>
            <person name="Lindquist E.A."/>
            <person name="Grimwood J."/>
            <person name="Barry K."/>
            <person name="Rokhsar D.S."/>
            <person name="Schmutz J."/>
            <person name="Stiller J.W."/>
            <person name="Grossman A.R."/>
            <person name="Prochnik S.E."/>
        </authorList>
    </citation>
    <scope>NUCLEOTIDE SEQUENCE [LARGE SCALE GENOMIC DNA]</scope>
    <source>
        <strain evidence="2">4086291</strain>
    </source>
</reference>
<evidence type="ECO:0000313" key="3">
    <source>
        <dbReference type="Proteomes" id="UP000218209"/>
    </source>
</evidence>
<feature type="compositionally biased region" description="Polar residues" evidence="1">
    <location>
        <begin position="1"/>
        <end position="12"/>
    </location>
</feature>
<keyword evidence="3" id="KW-1185">Reference proteome</keyword>
<gene>
    <name evidence="2" type="ORF">BU14_2243s0001</name>
</gene>
<dbReference type="EMBL" id="KV920085">
    <property type="protein sequence ID" value="OSX68788.1"/>
    <property type="molecule type" value="Genomic_DNA"/>
</dbReference>
<feature type="compositionally biased region" description="Pro residues" evidence="1">
    <location>
        <begin position="180"/>
        <end position="194"/>
    </location>
</feature>
<name>A0A1X6NJK7_PORUM</name>
<dbReference type="AlphaFoldDB" id="A0A1X6NJK7"/>
<dbReference type="Proteomes" id="UP000218209">
    <property type="component" value="Unassembled WGS sequence"/>
</dbReference>
<feature type="region of interest" description="Disordered" evidence="1">
    <location>
        <begin position="176"/>
        <end position="209"/>
    </location>
</feature>